<dbReference type="Gene3D" id="3.30.565.10">
    <property type="entry name" value="Histidine kinase-like ATPase, C-terminal domain"/>
    <property type="match status" value="1"/>
</dbReference>
<evidence type="ECO:0000259" key="2">
    <source>
        <dbReference type="Pfam" id="PF13581"/>
    </source>
</evidence>
<dbReference type="InterPro" id="IPR003594">
    <property type="entry name" value="HATPase_dom"/>
</dbReference>
<dbReference type="EMBL" id="CP040760">
    <property type="protein sequence ID" value="QDA35921.1"/>
    <property type="molecule type" value="Genomic_DNA"/>
</dbReference>
<proteinExistence type="predicted"/>
<keyword evidence="1" id="KW-0808">Transferase</keyword>
<organism evidence="3 4">
    <name type="scientific">Paracoccus liaowanqingii</name>
    <dbReference type="NCBI Taxonomy" id="2560053"/>
    <lineage>
        <taxon>Bacteria</taxon>
        <taxon>Pseudomonadati</taxon>
        <taxon>Pseudomonadota</taxon>
        <taxon>Alphaproteobacteria</taxon>
        <taxon>Rhodobacterales</taxon>
        <taxon>Paracoccaceae</taxon>
        <taxon>Paracoccus</taxon>
    </lineage>
</organism>
<keyword evidence="3" id="KW-0547">Nucleotide-binding</keyword>
<dbReference type="Proteomes" id="UP000296374">
    <property type="component" value="Plasmid unnamed6"/>
</dbReference>
<dbReference type="InterPro" id="IPR036890">
    <property type="entry name" value="HATPase_C_sf"/>
</dbReference>
<dbReference type="SUPFAM" id="SSF55874">
    <property type="entry name" value="ATPase domain of HSP90 chaperone/DNA topoisomerase II/histidine kinase"/>
    <property type="match status" value="1"/>
</dbReference>
<protein>
    <submittedName>
        <fullName evidence="3">ATP-binding protein</fullName>
    </submittedName>
</protein>
<dbReference type="Pfam" id="PF13581">
    <property type="entry name" value="HATPase_c_2"/>
    <property type="match status" value="1"/>
</dbReference>
<dbReference type="KEGG" id="plia:E4191_17410"/>
<geneLocation type="plasmid" evidence="3 4">
    <name>unnamed6</name>
</geneLocation>
<feature type="domain" description="Histidine kinase/HSP90-like ATPase" evidence="2">
    <location>
        <begin position="28"/>
        <end position="153"/>
    </location>
</feature>
<keyword evidence="1" id="KW-0418">Kinase</keyword>
<evidence type="ECO:0000313" key="4">
    <source>
        <dbReference type="Proteomes" id="UP000296374"/>
    </source>
</evidence>
<dbReference type="InterPro" id="IPR050267">
    <property type="entry name" value="Anti-sigma-factor_SerPK"/>
</dbReference>
<accession>A0A4Y5SR13</accession>
<evidence type="ECO:0000256" key="1">
    <source>
        <dbReference type="ARBA" id="ARBA00022527"/>
    </source>
</evidence>
<keyword evidence="3" id="KW-0067">ATP-binding</keyword>
<keyword evidence="3" id="KW-0614">Plasmid</keyword>
<evidence type="ECO:0000313" key="3">
    <source>
        <dbReference type="EMBL" id="QDA35921.1"/>
    </source>
</evidence>
<reference evidence="4" key="1">
    <citation type="submission" date="2019-05" db="EMBL/GenBank/DDBJ databases">
        <title>Tamlana fucoidanivorans sp. nov., isolated from the surface of algae collected from Fujian province in China.</title>
        <authorList>
            <person name="Li J."/>
        </authorList>
    </citation>
    <scope>NUCLEOTIDE SEQUENCE [LARGE SCALE GENOMIC DNA]</scope>
    <source>
        <strain evidence="4">2251</strain>
        <plasmid evidence="4">unnamed6</plasmid>
    </source>
</reference>
<dbReference type="GO" id="GO:0005524">
    <property type="term" value="F:ATP binding"/>
    <property type="evidence" value="ECO:0007669"/>
    <property type="project" value="UniProtKB-KW"/>
</dbReference>
<sequence length="162" mass="17721">MRPRPHLGNRMTGETDPLSVEPIWIERDLAEVSRASEAVKNRLEGELTQEQAEAVDLVLTEALTNTIRHGTVQSAIQIGIYVQTGPGFVAVEIADSSPPMPQYLLDEAGADKLEVDPDNLASLSEGGRGLSLIVMLMDEVAYVRVDGEVRLRMLLRTRNGSL</sequence>
<name>A0A4Y5SR13_9RHOB</name>
<dbReference type="CDD" id="cd16936">
    <property type="entry name" value="HATPase_RsbW-like"/>
    <property type="match status" value="1"/>
</dbReference>
<dbReference type="PANTHER" id="PTHR35526">
    <property type="entry name" value="ANTI-SIGMA-F FACTOR RSBW-RELATED"/>
    <property type="match status" value="1"/>
</dbReference>
<keyword evidence="1" id="KW-0723">Serine/threonine-protein kinase</keyword>
<dbReference type="PANTHER" id="PTHR35526:SF3">
    <property type="entry name" value="ANTI-SIGMA-F FACTOR RSBW"/>
    <property type="match status" value="1"/>
</dbReference>
<gene>
    <name evidence="3" type="ORF">E4191_17410</name>
</gene>
<dbReference type="GO" id="GO:0004674">
    <property type="term" value="F:protein serine/threonine kinase activity"/>
    <property type="evidence" value="ECO:0007669"/>
    <property type="project" value="UniProtKB-KW"/>
</dbReference>
<dbReference type="AlphaFoldDB" id="A0A4Y5SR13"/>